<gene>
    <name evidence="1" type="ordered locus">Marme_0777</name>
</gene>
<dbReference type="EMBL" id="CP002583">
    <property type="protein sequence ID" value="ADZ90060.1"/>
    <property type="molecule type" value="Genomic_DNA"/>
</dbReference>
<dbReference type="PANTHER" id="PTHR35370:SF1">
    <property type="entry name" value="TYPE VI SECRETION SYSTEM COMPONENT TSSF1"/>
    <property type="match status" value="1"/>
</dbReference>
<dbReference type="PATRIC" id="fig|717774.3.peg.808"/>
<dbReference type="PANTHER" id="PTHR35370">
    <property type="entry name" value="CYTOPLASMIC PROTEIN-RELATED-RELATED"/>
    <property type="match status" value="1"/>
</dbReference>
<dbReference type="eggNOG" id="COG3519">
    <property type="taxonomic scope" value="Bacteria"/>
</dbReference>
<accession>F2K2L5</accession>
<name>F2K2L5_MARM1</name>
<dbReference type="AlphaFoldDB" id="F2K2L5"/>
<protein>
    <submittedName>
        <fullName evidence="1">Type VI secretion protein, VC_A0110 family</fullName>
    </submittedName>
</protein>
<dbReference type="InterPro" id="IPR010272">
    <property type="entry name" value="T6SS_TssF"/>
</dbReference>
<proteinExistence type="predicted"/>
<reference evidence="1 2" key="1">
    <citation type="journal article" date="2012" name="Stand. Genomic Sci.">
        <title>Complete genome sequence of the melanogenic marine bacterium Marinomonas mediterranea type strain (MMB-1(T)).</title>
        <authorList>
            <person name="Lucas-Elio P."/>
            <person name="Goodwin L."/>
            <person name="Woyke T."/>
            <person name="Pitluck S."/>
            <person name="Nolan M."/>
            <person name="Kyrpides N.C."/>
            <person name="Detter J.C."/>
            <person name="Copeland A."/>
            <person name="Teshima H."/>
            <person name="Bruce D."/>
            <person name="Detter C."/>
            <person name="Tapia R."/>
            <person name="Han S."/>
            <person name="Land M.L."/>
            <person name="Ivanova N."/>
            <person name="Mikhailova N."/>
            <person name="Johnston A.W."/>
            <person name="Sanchez-Amat A."/>
        </authorList>
    </citation>
    <scope>NUCLEOTIDE SEQUENCE [LARGE SCALE GENOMIC DNA]</scope>
    <source>
        <strain evidence="2">ATCC 700492 / JCM 21426 / NBRC 103028 / MMB-1</strain>
    </source>
</reference>
<dbReference type="NCBIfam" id="TIGR03359">
    <property type="entry name" value="VI_chp_6"/>
    <property type="match status" value="1"/>
</dbReference>
<organism evidence="1 2">
    <name type="scientific">Marinomonas mediterranea (strain ATCC 700492 / JCM 21426 / NBRC 103028 / MMB-1)</name>
    <dbReference type="NCBI Taxonomy" id="717774"/>
    <lineage>
        <taxon>Bacteria</taxon>
        <taxon>Pseudomonadati</taxon>
        <taxon>Pseudomonadota</taxon>
        <taxon>Gammaproteobacteria</taxon>
        <taxon>Oceanospirillales</taxon>
        <taxon>Oceanospirillaceae</taxon>
        <taxon>Marinomonas</taxon>
    </lineage>
</organism>
<dbReference type="OrthoDB" id="9763676at2"/>
<sequence>MSDQLLSYFERELAYVRRALDSFGSEFPDHAASMRLNQTGQEDPNISRLIDAMALLTAKTEKRIDEQLPDVLQDLFSVLYPGYLQIIPSYTPLMVELGDDPITERVVLPKGSQASLMVKEAECLFSLAEDLIIEPFIIKDIQAESAPFNFPTPKTVRRAESVVQITLNCSDPSVFFSQLDFTSSSLGKDKNDHFDFYVRGFENSSRGLIDLLLLNTEAISLFDEQGNQVEIDTKRLVSRAADPSFNWLPNHGNHQIGFDLVREYFAYPDKAAYIRLEGLYKELSRFQSSTVTLNFFVQQLPVEYLRLFNRQVFLLNTTPAINLYPQRGEPMRYDFTKLSIPVVADTQANNELTVVSVEKVCEVLPTGEVELSPIYEGGYWFDDSAPKWQVRQFWDEKGRRLMDLSVSYGSEVTAQDAVVLSMSLKVCNGRLPCLVPSYSHAESYAAVDIPGELKNVRTPTAPQYPALDNQLSWRFVAMLNANFSSLTQADDATRALQDVLRLSTHSIQCKVADSIKNVSYKHLVAPITIDRQSIFASGTQVTILIDDELLGADFAVVSNVLNGFYQQYCSFDRFMQVNVERFGSDVPGIEFEKCHGSQLCL</sequence>
<dbReference type="KEGG" id="mme:Marme_0777"/>
<dbReference type="Pfam" id="PF05947">
    <property type="entry name" value="T6SS_TssF"/>
    <property type="match status" value="1"/>
</dbReference>
<dbReference type="HOGENOM" id="CLU_028593_2_0_6"/>
<dbReference type="Proteomes" id="UP000001062">
    <property type="component" value="Chromosome"/>
</dbReference>
<evidence type="ECO:0000313" key="2">
    <source>
        <dbReference type="Proteomes" id="UP000001062"/>
    </source>
</evidence>
<evidence type="ECO:0000313" key="1">
    <source>
        <dbReference type="EMBL" id="ADZ90060.1"/>
    </source>
</evidence>
<dbReference type="RefSeq" id="WP_013659965.1">
    <property type="nucleotide sequence ID" value="NC_015276.1"/>
</dbReference>
<dbReference type="STRING" id="717774.Marme_0777"/>
<keyword evidence="2" id="KW-1185">Reference proteome</keyword>